<evidence type="ECO:0000256" key="2">
    <source>
        <dbReference type="ARBA" id="ARBA00009410"/>
    </source>
</evidence>
<organism evidence="6 7">
    <name type="scientific">Nonomuraea africana</name>
    <dbReference type="NCBI Taxonomy" id="46171"/>
    <lineage>
        <taxon>Bacteria</taxon>
        <taxon>Bacillati</taxon>
        <taxon>Actinomycetota</taxon>
        <taxon>Actinomycetes</taxon>
        <taxon>Streptosporangiales</taxon>
        <taxon>Streptosporangiaceae</taxon>
        <taxon>Nonomuraea</taxon>
    </lineage>
</organism>
<dbReference type="InterPro" id="IPR036188">
    <property type="entry name" value="FAD/NAD-bd_sf"/>
</dbReference>
<dbReference type="Gene3D" id="3.50.50.60">
    <property type="entry name" value="FAD/NAD(P)-binding domain"/>
    <property type="match status" value="1"/>
</dbReference>
<keyword evidence="4 6" id="KW-0560">Oxidoreductase</keyword>
<accession>A0ABR9KC36</accession>
<dbReference type="EC" id="1.4.99.-" evidence="6"/>
<keyword evidence="7" id="KW-1185">Reference proteome</keyword>
<evidence type="ECO:0000256" key="3">
    <source>
        <dbReference type="ARBA" id="ARBA00022630"/>
    </source>
</evidence>
<gene>
    <name evidence="6" type="ORF">H4W81_002353</name>
</gene>
<comment type="caution">
    <text evidence="6">The sequence shown here is derived from an EMBL/GenBank/DDBJ whole genome shotgun (WGS) entry which is preliminary data.</text>
</comment>
<dbReference type="GO" id="GO:0016491">
    <property type="term" value="F:oxidoreductase activity"/>
    <property type="evidence" value="ECO:0007669"/>
    <property type="project" value="UniProtKB-KW"/>
</dbReference>
<dbReference type="SUPFAM" id="SSF51971">
    <property type="entry name" value="Nucleotide-binding domain"/>
    <property type="match status" value="1"/>
</dbReference>
<keyword evidence="3" id="KW-0285">Flavoprotein</keyword>
<evidence type="ECO:0000259" key="5">
    <source>
        <dbReference type="Pfam" id="PF01266"/>
    </source>
</evidence>
<dbReference type="Pfam" id="PF01266">
    <property type="entry name" value="DAO"/>
    <property type="match status" value="1"/>
</dbReference>
<comment type="cofactor">
    <cofactor evidence="1">
        <name>FAD</name>
        <dbReference type="ChEBI" id="CHEBI:57692"/>
    </cofactor>
</comment>
<reference evidence="6 7" key="1">
    <citation type="submission" date="2020-10" db="EMBL/GenBank/DDBJ databases">
        <title>Sequencing the genomes of 1000 actinobacteria strains.</title>
        <authorList>
            <person name="Klenk H.-P."/>
        </authorList>
    </citation>
    <scope>NUCLEOTIDE SEQUENCE [LARGE SCALE GENOMIC DNA]</scope>
    <source>
        <strain evidence="6 7">DSM 43748</strain>
    </source>
</reference>
<sequence length="349" mass="35322">MRITVIGSGIVGAAAAYHLGLRGVGVTVVDGGQAGAATAAGAGIVCPWVDHEDDDDWYRLTVEGARHYAELPASVGHARVGALLVAEDPAELEPVRALLATRYADAPEMGEITEVARPAELFPPLDPKLSALHVPGAARVDGRAVRDGLLQAAVRQGATVHGGAAALTADGAVTTAEGTRLEADAVIVAAGAWTGQACRPLGVDLPVFPRRGQIVHATVEGADTSAWPIVLPRRGPYLLGFPGGRVVVGATVEEVGFDPRITVAGLGEVLTAGLAVAPGLAAATVTETRVGLRPVMSTGRPLIARVADRVVAVTGLSAYGLTAGPYAGLLAAALALGEEPAMDLAPFAV</sequence>
<evidence type="ECO:0000313" key="6">
    <source>
        <dbReference type="EMBL" id="MBE1559574.1"/>
    </source>
</evidence>
<dbReference type="Gene3D" id="3.30.9.10">
    <property type="entry name" value="D-Amino Acid Oxidase, subunit A, domain 2"/>
    <property type="match status" value="1"/>
</dbReference>
<dbReference type="PANTHER" id="PTHR13847">
    <property type="entry name" value="SARCOSINE DEHYDROGENASE-RELATED"/>
    <property type="match status" value="1"/>
</dbReference>
<evidence type="ECO:0000313" key="7">
    <source>
        <dbReference type="Proteomes" id="UP000661607"/>
    </source>
</evidence>
<comment type="similarity">
    <text evidence="2">Belongs to the DadA oxidoreductase family.</text>
</comment>
<dbReference type="PANTHER" id="PTHR13847:SF286">
    <property type="entry name" value="D-AMINO ACID DEHYDROGENASE"/>
    <property type="match status" value="1"/>
</dbReference>
<dbReference type="RefSeq" id="WP_192774820.1">
    <property type="nucleotide sequence ID" value="NZ_BAAASY010000001.1"/>
</dbReference>
<evidence type="ECO:0000256" key="4">
    <source>
        <dbReference type="ARBA" id="ARBA00023002"/>
    </source>
</evidence>
<protein>
    <submittedName>
        <fullName evidence="6">D-amino-acid dehydrogenase</fullName>
        <ecNumber evidence="6">1.4.99.-</ecNumber>
    </submittedName>
</protein>
<dbReference type="Proteomes" id="UP000661607">
    <property type="component" value="Unassembled WGS sequence"/>
</dbReference>
<dbReference type="InterPro" id="IPR006076">
    <property type="entry name" value="FAD-dep_OxRdtase"/>
</dbReference>
<proteinExistence type="inferred from homology"/>
<feature type="domain" description="FAD dependent oxidoreductase" evidence="5">
    <location>
        <begin position="2"/>
        <end position="334"/>
    </location>
</feature>
<dbReference type="SUPFAM" id="SSF54373">
    <property type="entry name" value="FAD-linked reductases, C-terminal domain"/>
    <property type="match status" value="1"/>
</dbReference>
<name>A0ABR9KC36_9ACTN</name>
<dbReference type="EMBL" id="JADBEF010000001">
    <property type="protein sequence ID" value="MBE1559574.1"/>
    <property type="molecule type" value="Genomic_DNA"/>
</dbReference>
<evidence type="ECO:0000256" key="1">
    <source>
        <dbReference type="ARBA" id="ARBA00001974"/>
    </source>
</evidence>